<evidence type="ECO:0000256" key="3">
    <source>
        <dbReference type="ARBA" id="ARBA00022989"/>
    </source>
</evidence>
<keyword evidence="3 5" id="KW-1133">Transmembrane helix</keyword>
<sequence length="160" mass="18382">MNKFLKSTARPLTEVVTATIPPQEILAEMTSTSTVAPTIFPFIQPVHPIFLQTKTAQGLASAFVGAALFLTCQQIYMHLKWYTNPAEQRWIIRILFIVPIYALHSLVSLLFFNNENYYIYFFTIRDCYEAFVIYSFLSLCYEYLGGEGNIMSEIRGKPIK</sequence>
<reference evidence="7" key="1">
    <citation type="submission" date="2025-08" db="UniProtKB">
        <authorList>
            <consortium name="RefSeq"/>
        </authorList>
    </citation>
    <scope>IDENTIFICATION</scope>
</reference>
<keyword evidence="2 5" id="KW-0812">Transmembrane</keyword>
<feature type="transmembrane region" description="Helical" evidence="5">
    <location>
        <begin position="58"/>
        <end position="79"/>
    </location>
</feature>
<dbReference type="PANTHER" id="PTHR23423">
    <property type="entry name" value="ORGANIC SOLUTE TRANSPORTER-RELATED"/>
    <property type="match status" value="1"/>
</dbReference>
<accession>A0A1S3DQ97</accession>
<dbReference type="SMART" id="SM01417">
    <property type="entry name" value="Solute_trans_a"/>
    <property type="match status" value="1"/>
</dbReference>
<proteinExistence type="predicted"/>
<dbReference type="PaxDb" id="121845-A0A1S3DQ97"/>
<dbReference type="AlphaFoldDB" id="A0A1S3DQ97"/>
<feature type="transmembrane region" description="Helical" evidence="5">
    <location>
        <begin position="91"/>
        <end position="112"/>
    </location>
</feature>
<dbReference type="GeneID" id="103522055"/>
<dbReference type="Pfam" id="PF03619">
    <property type="entry name" value="Solute_trans_a"/>
    <property type="match status" value="1"/>
</dbReference>
<gene>
    <name evidence="7" type="primary">LOC103522055</name>
</gene>
<evidence type="ECO:0000256" key="2">
    <source>
        <dbReference type="ARBA" id="ARBA00022692"/>
    </source>
</evidence>
<evidence type="ECO:0000256" key="1">
    <source>
        <dbReference type="ARBA" id="ARBA00004141"/>
    </source>
</evidence>
<dbReference type="Proteomes" id="UP000079169">
    <property type="component" value="Unplaced"/>
</dbReference>
<evidence type="ECO:0000313" key="6">
    <source>
        <dbReference type="Proteomes" id="UP000079169"/>
    </source>
</evidence>
<dbReference type="GO" id="GO:0016020">
    <property type="term" value="C:membrane"/>
    <property type="evidence" value="ECO:0007669"/>
    <property type="project" value="UniProtKB-SubCell"/>
</dbReference>
<dbReference type="RefSeq" id="XP_008485385.2">
    <property type="nucleotide sequence ID" value="XM_008487163.2"/>
</dbReference>
<name>A0A1S3DQ97_DIACI</name>
<keyword evidence="4 5" id="KW-0472">Membrane</keyword>
<dbReference type="InterPro" id="IPR005178">
    <property type="entry name" value="Ostalpha/TMEM184C"/>
</dbReference>
<evidence type="ECO:0000256" key="5">
    <source>
        <dbReference type="SAM" id="Phobius"/>
    </source>
</evidence>
<organism evidence="6 7">
    <name type="scientific">Diaphorina citri</name>
    <name type="common">Asian citrus psyllid</name>
    <dbReference type="NCBI Taxonomy" id="121845"/>
    <lineage>
        <taxon>Eukaryota</taxon>
        <taxon>Metazoa</taxon>
        <taxon>Ecdysozoa</taxon>
        <taxon>Arthropoda</taxon>
        <taxon>Hexapoda</taxon>
        <taxon>Insecta</taxon>
        <taxon>Pterygota</taxon>
        <taxon>Neoptera</taxon>
        <taxon>Paraneoptera</taxon>
        <taxon>Hemiptera</taxon>
        <taxon>Sternorrhyncha</taxon>
        <taxon>Psylloidea</taxon>
        <taxon>Psyllidae</taxon>
        <taxon>Diaphorininae</taxon>
        <taxon>Diaphorina</taxon>
    </lineage>
</organism>
<evidence type="ECO:0000256" key="4">
    <source>
        <dbReference type="ARBA" id="ARBA00023136"/>
    </source>
</evidence>
<evidence type="ECO:0000313" key="7">
    <source>
        <dbReference type="RefSeq" id="XP_008485385.2"/>
    </source>
</evidence>
<keyword evidence="6" id="KW-1185">Reference proteome</keyword>
<protein>
    <submittedName>
        <fullName evidence="7">Transmembrane protein 184B-like</fullName>
    </submittedName>
</protein>
<dbReference type="STRING" id="121845.A0A1S3DQ97"/>
<dbReference type="KEGG" id="dci:103522055"/>
<comment type="subcellular location">
    <subcellularLocation>
        <location evidence="1">Membrane</location>
        <topology evidence="1">Multi-pass membrane protein</topology>
    </subcellularLocation>
</comment>